<feature type="compositionally biased region" description="Pro residues" evidence="1">
    <location>
        <begin position="41"/>
        <end position="50"/>
    </location>
</feature>
<reference evidence="2" key="1">
    <citation type="submission" date="2022-07" db="EMBL/GenBank/DDBJ databases">
        <title>The genome of Lyophyllum shimeji provides insight into the initial evolution of ectomycorrhizal fungal genome.</title>
        <authorList>
            <person name="Kobayashi Y."/>
            <person name="Shibata T."/>
            <person name="Hirakawa H."/>
            <person name="Shigenobu S."/>
            <person name="Nishiyama T."/>
            <person name="Yamada A."/>
            <person name="Hasebe M."/>
            <person name="Kawaguchi M."/>
        </authorList>
    </citation>
    <scope>NUCLEOTIDE SEQUENCE</scope>
    <source>
        <strain evidence="2">AT787</strain>
    </source>
</reference>
<accession>A0A9P3ULZ0</accession>
<feature type="region of interest" description="Disordered" evidence="1">
    <location>
        <begin position="1"/>
        <end position="56"/>
    </location>
</feature>
<dbReference type="AlphaFoldDB" id="A0A9P3ULZ0"/>
<dbReference type="Pfam" id="PF18759">
    <property type="entry name" value="Plavaka"/>
    <property type="match status" value="1"/>
</dbReference>
<name>A0A9P3ULZ0_LYOSH</name>
<feature type="compositionally biased region" description="Acidic residues" evidence="1">
    <location>
        <begin position="636"/>
        <end position="649"/>
    </location>
</feature>
<evidence type="ECO:0000313" key="2">
    <source>
        <dbReference type="EMBL" id="GLB38138.1"/>
    </source>
</evidence>
<evidence type="ECO:0000313" key="3">
    <source>
        <dbReference type="Proteomes" id="UP001063166"/>
    </source>
</evidence>
<dbReference type="InterPro" id="IPR041078">
    <property type="entry name" value="Plavaka"/>
</dbReference>
<keyword evidence="3" id="KW-1185">Reference proteome</keyword>
<proteinExistence type="predicted"/>
<protein>
    <submittedName>
        <fullName evidence="2">Uncharacterized protein</fullName>
    </submittedName>
</protein>
<dbReference type="EMBL" id="BRPK01000005">
    <property type="protein sequence ID" value="GLB38138.1"/>
    <property type="molecule type" value="Genomic_DNA"/>
</dbReference>
<feature type="region of interest" description="Disordered" evidence="1">
    <location>
        <begin position="627"/>
        <end position="660"/>
    </location>
</feature>
<dbReference type="Proteomes" id="UP001063166">
    <property type="component" value="Unassembled WGS sequence"/>
</dbReference>
<dbReference type="OrthoDB" id="3199698at2759"/>
<evidence type="ECO:0000256" key="1">
    <source>
        <dbReference type="SAM" id="MobiDB-lite"/>
    </source>
</evidence>
<comment type="caution">
    <text evidence="2">The sequence shown here is derived from an EMBL/GenBank/DDBJ whole genome shotgun (WGS) entry which is preliminary data.</text>
</comment>
<organism evidence="2 3">
    <name type="scientific">Lyophyllum shimeji</name>
    <name type="common">Hon-shimeji</name>
    <name type="synonym">Tricholoma shimeji</name>
    <dbReference type="NCBI Taxonomy" id="47721"/>
    <lineage>
        <taxon>Eukaryota</taxon>
        <taxon>Fungi</taxon>
        <taxon>Dikarya</taxon>
        <taxon>Basidiomycota</taxon>
        <taxon>Agaricomycotina</taxon>
        <taxon>Agaricomycetes</taxon>
        <taxon>Agaricomycetidae</taxon>
        <taxon>Agaricales</taxon>
        <taxon>Tricholomatineae</taxon>
        <taxon>Lyophyllaceae</taxon>
        <taxon>Lyophyllum</taxon>
    </lineage>
</organism>
<sequence length="885" mass="100525">MHRDVSPPPNDTEEPEETFTYIRHPFLTGDPCDANGEYLPPHAPPPPKPEPTNDWHPFESRTAFDFACFHFSEVQSSEKEINRALDIWLASIIPFGGRAQWEKAEEVYETIDSIEEGECPWSTYKIRYQGPLPDNPPKWMTETYELCTRDSRQVVHHQVAMSGFKHSIHYGPYRQFNSKGDRVWSNLMSGDWCWKQADEISKLPDTRGAIFVPIVAGSDKTTVSVATGHQQYHPVYISPGGLMNIARRARGNAVLPVAFLPIPKVSQKEQKSPLYQRFARQLYHACLARVFAPLKAGMTTPEVIRCPDGHFRRAIYSLGPYIADYPEQVVLAAIVQNWCPKCDARPDCLDDPALRRSHAKTEFIISCFDPGILWTDYGIRTDVSPFTRDFPRADIHELLSPDLLHQLIKGTFKDHLVMWVGDYLILTHGETRAKEIIQDIDRRISAVPSFPGLRRFYDGRNFTQWTGDDSKALMKVYLAAITGHVPLVMVQCMSAFLDFCYIARRNSLSNYDIKELKSALTRFHHLRAIFIETGVRVDISLPRQHSMVHYPHSIRLFGSPNGLCSSITESKHIQAVKEPWRRSNRYNALIQMLRTLVRLDKLSAAERRFAAQGMMAGSTSSYAAFIHDGGVPEAPGSDDEDDGDSDDDLGPATGPKVMSSVKLAVTPERNYPKDLEGLARHIQQPRFPEALRRFLYQQIYPDIPADDIVLDDCPRFHGRISVYHSAVARYFSPSDICGVGGMHRERIRSHPNWRGLYPRYDTVFVETDSDTLGMLGMTIGRVLLFFSFSFCGEDYPCALVNWFIPVGGSPDEETGFWMVKPEYMAGGHRSLAVVHLDCVARGAHLLPVYGTGYLPEDFHFSQALNAFRAYFVNRHVDHHTHEFLK</sequence>
<feature type="compositionally biased region" description="Pro residues" evidence="1">
    <location>
        <begin position="1"/>
        <end position="10"/>
    </location>
</feature>
<gene>
    <name evidence="2" type="ORF">LshimejAT787_0500030</name>
</gene>